<evidence type="ECO:0000313" key="3">
    <source>
        <dbReference type="EMBL" id="OTN66194.1"/>
    </source>
</evidence>
<feature type="transmembrane region" description="Helical" evidence="2">
    <location>
        <begin position="798"/>
        <end position="817"/>
    </location>
</feature>
<feature type="transmembrane region" description="Helical" evidence="2">
    <location>
        <begin position="771"/>
        <end position="792"/>
    </location>
</feature>
<feature type="compositionally biased region" description="Pro residues" evidence="1">
    <location>
        <begin position="246"/>
        <end position="260"/>
    </location>
</feature>
<feature type="compositionally biased region" description="Low complexity" evidence="1">
    <location>
        <begin position="261"/>
        <end position="271"/>
    </location>
</feature>
<sequence>MAQKRCVVLKTATNDGSESNIKSSTELFPSIIERIIGCSVKHKVNIVQFVNKVSVCVLAIWILYCRSNEPYFTEKWDNSSNNVDLGMTQSFGINKNRSLSQVDVLRMTTYDSNYCKPWDKPCSYSEFPEVGVKIAPPGMPRKGPPLNSPPKGFPQVPPNGFHKNGPLKGPPLRGPPNGHPQVPPNGFHKSGPMKGPPLNSPPKGFPQIPPNGFHKNGPVKGPPLRGPPNEHPQAPPKGYPQNGPMKGPPLRGPPNGPQQVPPNGFHKNGPLKGPPLRGPPNGHTQVPPNGFHKNGPVKGPPLNSPPKGFPQIPPKGYPQNGPMKGPPLSGPPNGHPQVPPNGFHKNGPLKGPPLRGPPNGHTQVPPKGYPQNGPMKGPPLSGPPNGRPHVHTSANASSSANGNSKSLSNVNISEVYSEENLPPFPAKKSTRKQPVMFEHNKRFFQETEADKKLEFINPSYQNLNDMKKDRDNKILAKCPPREIGKDVNPANGIKIVECPEDNEIRDEGPQETENEFFKGFTNKIMSNIYEVEMNRDPALELIKENIIDNIISANKGVKKNIDMIKENIANTLKTLENGDWKPPIESIKGTILEKIGSLEPEDLKPKCEGIKDAILEKITENIESNVKPKLDNIKLTVLDTLDDINHEVVQPKINDIKDTINKNIGNLEYEVIPKIGKTIKECVTEKVGDISTGIGKTSETIKDTVLNNVKSIYDNVPVPKNIKEMTNKVTQNPNLTMEQNLINSVSRSTLGFNIFGDLRKRFKKLGNTTKAIASLILSFLLAIGGIVGSVIVSPFAGTPALILALIFSYYTAMKLLGKSFFPKFNLKKKSSSQKKVNEE</sequence>
<reference evidence="3 4" key="1">
    <citation type="submission" date="2017-05" db="EMBL/GenBank/DDBJ databases">
        <title>PacBio assembly of a Plasmodium knowlesi genome sequence with Hi-C correction and manual annotation of the SICAvar gene family.</title>
        <authorList>
            <person name="Lapp S.A."/>
            <person name="Geraldo J.A."/>
            <person name="Chien J.-T."/>
            <person name="Ay F."/>
            <person name="Pakala S.B."/>
            <person name="Batugedara G."/>
            <person name="Humphrey J.C."/>
            <person name="Debarry J.D."/>
            <person name="Le Roch K.G."/>
            <person name="Galinski M.R."/>
            <person name="Kissinger J.C."/>
        </authorList>
    </citation>
    <scope>NUCLEOTIDE SEQUENCE [LARGE SCALE GENOMIC DNA]</scope>
    <source>
        <strain evidence="4">Malayan Strain Pk1 (A+)</strain>
    </source>
</reference>
<dbReference type="Gene3D" id="1.20.120.20">
    <property type="entry name" value="Apolipoprotein"/>
    <property type="match status" value="1"/>
</dbReference>
<dbReference type="VEuPathDB" id="PlasmoDB:PKNH_0216000"/>
<feature type="compositionally biased region" description="Pro residues" evidence="1">
    <location>
        <begin position="376"/>
        <end position="386"/>
    </location>
</feature>
<dbReference type="OrthoDB" id="9048614at2759"/>
<gene>
    <name evidence="3" type="ORF">PKNOH_S09526100</name>
</gene>
<feature type="compositionally biased region" description="Low complexity" evidence="1">
    <location>
        <begin position="393"/>
        <end position="406"/>
    </location>
</feature>
<proteinExistence type="predicted"/>
<feature type="compositionally biased region" description="Pro residues" evidence="1">
    <location>
        <begin position="194"/>
        <end position="209"/>
    </location>
</feature>
<dbReference type="AlphaFoldDB" id="A0A1Y3DNN0"/>
<evidence type="ECO:0000256" key="2">
    <source>
        <dbReference type="SAM" id="Phobius"/>
    </source>
</evidence>
<keyword evidence="2" id="KW-0812">Transmembrane</keyword>
<dbReference type="VEuPathDB" id="PlasmoDB:PKA1H_020021600"/>
<feature type="compositionally biased region" description="Pro residues" evidence="1">
    <location>
        <begin position="168"/>
        <end position="183"/>
    </location>
</feature>
<organism evidence="3 4">
    <name type="scientific">Plasmodium knowlesi</name>
    <dbReference type="NCBI Taxonomy" id="5850"/>
    <lineage>
        <taxon>Eukaryota</taxon>
        <taxon>Sar</taxon>
        <taxon>Alveolata</taxon>
        <taxon>Apicomplexa</taxon>
        <taxon>Aconoidasida</taxon>
        <taxon>Haemosporida</taxon>
        <taxon>Plasmodiidae</taxon>
        <taxon>Plasmodium</taxon>
        <taxon>Plasmodium (Plasmodium)</taxon>
    </lineage>
</organism>
<dbReference type="eggNOG" id="ENOG502RSY6">
    <property type="taxonomic scope" value="Eukaryota"/>
</dbReference>
<dbReference type="OMA" id="VPPNGFH"/>
<keyword evidence="2" id="KW-1133">Transmembrane helix</keyword>
<name>A0A1Y3DNN0_PLAKN</name>
<keyword evidence="2" id="KW-0472">Membrane</keyword>
<dbReference type="EMBL" id="NETL01000023">
    <property type="protein sequence ID" value="OTN66194.1"/>
    <property type="molecule type" value="Genomic_DNA"/>
</dbReference>
<accession>A0A1Y3DNN0</accession>
<dbReference type="Proteomes" id="UP000195012">
    <property type="component" value="Unassembled WGS sequence"/>
</dbReference>
<feature type="compositionally biased region" description="Pro residues" evidence="1">
    <location>
        <begin position="324"/>
        <end position="339"/>
    </location>
</feature>
<feature type="compositionally biased region" description="Pro residues" evidence="1">
    <location>
        <begin position="137"/>
        <end position="157"/>
    </location>
</feature>
<protein>
    <submittedName>
        <fullName evidence="3">Uncharacterized protein</fullName>
    </submittedName>
</protein>
<feature type="compositionally biased region" description="Pro residues" evidence="1">
    <location>
        <begin position="298"/>
        <end position="316"/>
    </location>
</feature>
<evidence type="ECO:0000256" key="1">
    <source>
        <dbReference type="SAM" id="MobiDB-lite"/>
    </source>
</evidence>
<feature type="compositionally biased region" description="Pro residues" evidence="1">
    <location>
        <begin position="220"/>
        <end position="238"/>
    </location>
</feature>
<evidence type="ECO:0000313" key="4">
    <source>
        <dbReference type="Proteomes" id="UP000195012"/>
    </source>
</evidence>
<dbReference type="VEuPathDB" id="PlasmoDB:PKNOH_S09526100"/>
<feature type="region of interest" description="Disordered" evidence="1">
    <location>
        <begin position="135"/>
        <end position="406"/>
    </location>
</feature>
<comment type="caution">
    <text evidence="3">The sequence shown here is derived from an EMBL/GenBank/DDBJ whole genome shotgun (WGS) entry which is preliminary data.</text>
</comment>